<name>A0ACC2LDU1_PERAE</name>
<reference evidence="1 2" key="1">
    <citation type="journal article" date="2022" name="Hortic Res">
        <title>A haplotype resolved chromosomal level avocado genome allows analysis of novel avocado genes.</title>
        <authorList>
            <person name="Nath O."/>
            <person name="Fletcher S.J."/>
            <person name="Hayward A."/>
            <person name="Shaw L.M."/>
            <person name="Masouleh A.K."/>
            <person name="Furtado A."/>
            <person name="Henry R.J."/>
            <person name="Mitter N."/>
        </authorList>
    </citation>
    <scope>NUCLEOTIDE SEQUENCE [LARGE SCALE GENOMIC DNA]</scope>
    <source>
        <strain evidence="2">cv. Hass</strain>
    </source>
</reference>
<accession>A0ACC2LDU1</accession>
<protein>
    <submittedName>
        <fullName evidence="1">Uncharacterized protein</fullName>
    </submittedName>
</protein>
<dbReference type="Proteomes" id="UP001234297">
    <property type="component" value="Chromosome 7"/>
</dbReference>
<proteinExistence type="predicted"/>
<organism evidence="1 2">
    <name type="scientific">Persea americana</name>
    <name type="common">Avocado</name>
    <dbReference type="NCBI Taxonomy" id="3435"/>
    <lineage>
        <taxon>Eukaryota</taxon>
        <taxon>Viridiplantae</taxon>
        <taxon>Streptophyta</taxon>
        <taxon>Embryophyta</taxon>
        <taxon>Tracheophyta</taxon>
        <taxon>Spermatophyta</taxon>
        <taxon>Magnoliopsida</taxon>
        <taxon>Magnoliidae</taxon>
        <taxon>Laurales</taxon>
        <taxon>Lauraceae</taxon>
        <taxon>Persea</taxon>
    </lineage>
</organism>
<gene>
    <name evidence="1" type="ORF">MRB53_024914</name>
</gene>
<keyword evidence="2" id="KW-1185">Reference proteome</keyword>
<sequence>MRKQYLGDKPQLPIAKIETSTSKRPKFEKIKTKHGGPLQGHGGAAAEALETVEVLENKLHGMPVVELPPPEVEMVEKESSSIVDIEQQVVKENEIEEEDGDDVEEWDAKNWDDVGIVLPAKSVFLEEAESKVKKDANPTITTKKVAPPPLAKNQDTDRKGEDHKIEEAKEKKTQRKEAAAKHEEKKTERKEAASKHEGQRAAKALLEGGVESDNLRSPIFCILGHVDTENIRERTKELKADAKLRVPGLLVIDTPGHESFTNLRSRGSSLCDIAILVVDIMHGLESQTIESINLLRMRKAEFIVALNKVDRLYGWNACPSAPIVKAMKQQSSDVQNEFKMRLTQIIAQFKEQGFNTELYYKNRKMGETFSIVPTSAVSGTGIPDLLLLLCQWTQKTMDKELTFVNEVQCTVLEVKVIEGLGTTIDVVLVNGVLHEGDQIVVCGMQEPIVTTIRALLTPHPMKELRVKGSYQHHKELKAAQGIKITAQGLEHAVAGTGLYVVRPGDDVEIVKETAMQDVNTIISMIDKREEGVCVQASTLGSLEALLEFLRSPAVNIPVSAISIGPVHKRDVTRASVMLQRKKKYGTILVFDVKVTPEARELANETGVKIFIADVIYHLFDQFKAYIDNLKEEKKKETAEEVVFPCVLKIMPDCIFNKKDPIVVGVDILHGIAKVGTPICIPSRNFIDIGRIASIEINHKQVDVAKKGQKVAIKIVGSNPEEQQKLFGRHFEVNDELVSHLSSRSIYVLEANYKDDLYSEELDLFENLKNLFRL</sequence>
<comment type="caution">
    <text evidence="1">The sequence shown here is derived from an EMBL/GenBank/DDBJ whole genome shotgun (WGS) entry which is preliminary data.</text>
</comment>
<evidence type="ECO:0000313" key="1">
    <source>
        <dbReference type="EMBL" id="KAJ8631591.1"/>
    </source>
</evidence>
<dbReference type="EMBL" id="CM056815">
    <property type="protein sequence ID" value="KAJ8631591.1"/>
    <property type="molecule type" value="Genomic_DNA"/>
</dbReference>
<evidence type="ECO:0000313" key="2">
    <source>
        <dbReference type="Proteomes" id="UP001234297"/>
    </source>
</evidence>